<dbReference type="AlphaFoldDB" id="A0A9W6XRQ3"/>
<dbReference type="EMBL" id="BSXT01001603">
    <property type="protein sequence ID" value="GMF43907.1"/>
    <property type="molecule type" value="Genomic_DNA"/>
</dbReference>
<dbReference type="Gene3D" id="3.30.420.10">
    <property type="entry name" value="Ribonuclease H-like superfamily/Ribonuclease H"/>
    <property type="match status" value="1"/>
</dbReference>
<reference evidence="2" key="1">
    <citation type="submission" date="2023-04" db="EMBL/GenBank/DDBJ databases">
        <title>Phytophthora fragariaefolia NBRC 109709.</title>
        <authorList>
            <person name="Ichikawa N."/>
            <person name="Sato H."/>
            <person name="Tonouchi N."/>
        </authorList>
    </citation>
    <scope>NUCLEOTIDE SEQUENCE</scope>
    <source>
        <strain evidence="2">NBRC 109709</strain>
    </source>
</reference>
<evidence type="ECO:0000313" key="3">
    <source>
        <dbReference type="Proteomes" id="UP001165121"/>
    </source>
</evidence>
<dbReference type="PANTHER" id="PTHR37984">
    <property type="entry name" value="PROTEIN CBG26694"/>
    <property type="match status" value="1"/>
</dbReference>
<dbReference type="Pfam" id="PF00665">
    <property type="entry name" value="rve"/>
    <property type="match status" value="1"/>
</dbReference>
<dbReference type="OrthoDB" id="122479at2759"/>
<protein>
    <submittedName>
        <fullName evidence="2">Unnamed protein product</fullName>
    </submittedName>
</protein>
<keyword evidence="3" id="KW-1185">Reference proteome</keyword>
<feature type="domain" description="Integrase catalytic" evidence="1">
    <location>
        <begin position="43"/>
        <end position="145"/>
    </location>
</feature>
<evidence type="ECO:0000313" key="2">
    <source>
        <dbReference type="EMBL" id="GMF43907.1"/>
    </source>
</evidence>
<name>A0A9W6XRQ3_9STRA</name>
<dbReference type="GO" id="GO:0003676">
    <property type="term" value="F:nucleic acid binding"/>
    <property type="evidence" value="ECO:0007669"/>
    <property type="project" value="InterPro"/>
</dbReference>
<organism evidence="2 3">
    <name type="scientific">Phytophthora fragariaefolia</name>
    <dbReference type="NCBI Taxonomy" id="1490495"/>
    <lineage>
        <taxon>Eukaryota</taxon>
        <taxon>Sar</taxon>
        <taxon>Stramenopiles</taxon>
        <taxon>Oomycota</taxon>
        <taxon>Peronosporomycetes</taxon>
        <taxon>Peronosporales</taxon>
        <taxon>Peronosporaceae</taxon>
        <taxon>Phytophthora</taxon>
    </lineage>
</organism>
<proteinExistence type="predicted"/>
<dbReference type="InterPro" id="IPR050951">
    <property type="entry name" value="Retrovirus_Pol_polyprotein"/>
</dbReference>
<gene>
    <name evidence="2" type="ORF">Pfra01_001506200</name>
</gene>
<sequence>MQRQLQQHYHIKSLYNIVRDFVAKCLLCKHVKGSRLIQRPLSDQREPAARNKVFHFDFLFMGESCGDTCYVLVFKDELTHYCELVPCDAPTSTITVTAVLDWAKHFGLPSMWTSDKGTHFKNKLMDKLRDWLKAVHTFVPVYTPWCGEHQQGCASGHAGAVVGAPA</sequence>
<dbReference type="GO" id="GO:0015074">
    <property type="term" value="P:DNA integration"/>
    <property type="evidence" value="ECO:0007669"/>
    <property type="project" value="InterPro"/>
</dbReference>
<comment type="caution">
    <text evidence="2">The sequence shown here is derived from an EMBL/GenBank/DDBJ whole genome shotgun (WGS) entry which is preliminary data.</text>
</comment>
<accession>A0A9W6XRQ3</accession>
<dbReference type="InterPro" id="IPR012337">
    <property type="entry name" value="RNaseH-like_sf"/>
</dbReference>
<dbReference type="PANTHER" id="PTHR37984:SF5">
    <property type="entry name" value="PROTEIN NYNRIN-LIKE"/>
    <property type="match status" value="1"/>
</dbReference>
<dbReference type="InterPro" id="IPR036397">
    <property type="entry name" value="RNaseH_sf"/>
</dbReference>
<dbReference type="PROSITE" id="PS50994">
    <property type="entry name" value="INTEGRASE"/>
    <property type="match status" value="1"/>
</dbReference>
<dbReference type="SUPFAM" id="SSF53098">
    <property type="entry name" value="Ribonuclease H-like"/>
    <property type="match status" value="1"/>
</dbReference>
<dbReference type="InterPro" id="IPR001584">
    <property type="entry name" value="Integrase_cat-core"/>
</dbReference>
<dbReference type="Proteomes" id="UP001165121">
    <property type="component" value="Unassembled WGS sequence"/>
</dbReference>
<evidence type="ECO:0000259" key="1">
    <source>
        <dbReference type="PROSITE" id="PS50994"/>
    </source>
</evidence>